<dbReference type="InterPro" id="IPR036388">
    <property type="entry name" value="WH-like_DNA-bd_sf"/>
</dbReference>
<keyword evidence="5" id="KW-1133">Transmembrane helix</keyword>
<reference evidence="8 9" key="1">
    <citation type="submission" date="2019-03" db="EMBL/GenBank/DDBJ databases">
        <title>Genomic Encyclopedia of Type Strains, Phase III (KMG-III): the genomes of soil and plant-associated and newly described type strains.</title>
        <authorList>
            <person name="Whitman W."/>
        </authorList>
    </citation>
    <scope>NUCLEOTIDE SEQUENCE [LARGE SCALE GENOMIC DNA]</scope>
    <source>
        <strain evidence="8 9">CGMCC 1.12801</strain>
    </source>
</reference>
<dbReference type="PANTHER" id="PTHR43133:SF46">
    <property type="entry name" value="RNA POLYMERASE SIGMA-70 FACTOR ECF SUBFAMILY"/>
    <property type="match status" value="1"/>
</dbReference>
<dbReference type="GO" id="GO:0003677">
    <property type="term" value="F:DNA binding"/>
    <property type="evidence" value="ECO:0007669"/>
    <property type="project" value="InterPro"/>
</dbReference>
<dbReference type="InterPro" id="IPR013249">
    <property type="entry name" value="RNA_pol_sigma70_r4_t2"/>
</dbReference>
<proteinExistence type="inferred from homology"/>
<evidence type="ECO:0000313" key="8">
    <source>
        <dbReference type="EMBL" id="TDS14678.1"/>
    </source>
</evidence>
<evidence type="ECO:0000259" key="6">
    <source>
        <dbReference type="Pfam" id="PF04542"/>
    </source>
</evidence>
<dbReference type="RefSeq" id="WP_133639731.1">
    <property type="nucleotide sequence ID" value="NZ_SNZV01000003.1"/>
</dbReference>
<dbReference type="GO" id="GO:0016987">
    <property type="term" value="F:sigma factor activity"/>
    <property type="evidence" value="ECO:0007669"/>
    <property type="project" value="UniProtKB-KW"/>
</dbReference>
<organism evidence="8 9">
    <name type="scientific">Sphingobacterium paludis</name>
    <dbReference type="NCBI Taxonomy" id="1476465"/>
    <lineage>
        <taxon>Bacteria</taxon>
        <taxon>Pseudomonadati</taxon>
        <taxon>Bacteroidota</taxon>
        <taxon>Sphingobacteriia</taxon>
        <taxon>Sphingobacteriales</taxon>
        <taxon>Sphingobacteriaceae</taxon>
        <taxon>Sphingobacterium</taxon>
    </lineage>
</organism>
<dbReference type="Gene3D" id="1.10.1740.10">
    <property type="match status" value="1"/>
</dbReference>
<protein>
    <submittedName>
        <fullName evidence="8">RNA polymerase sigma-70 factor (ECF subfamily)</fullName>
    </submittedName>
</protein>
<dbReference type="InterPro" id="IPR039425">
    <property type="entry name" value="RNA_pol_sigma-70-like"/>
</dbReference>
<dbReference type="InterPro" id="IPR013324">
    <property type="entry name" value="RNA_pol_sigma_r3/r4-like"/>
</dbReference>
<evidence type="ECO:0000259" key="7">
    <source>
        <dbReference type="Pfam" id="PF08281"/>
    </source>
</evidence>
<dbReference type="NCBIfam" id="TIGR02937">
    <property type="entry name" value="sigma70-ECF"/>
    <property type="match status" value="1"/>
</dbReference>
<evidence type="ECO:0000256" key="4">
    <source>
        <dbReference type="ARBA" id="ARBA00023163"/>
    </source>
</evidence>
<keyword evidence="2" id="KW-0805">Transcription regulation</keyword>
<dbReference type="Pfam" id="PF04542">
    <property type="entry name" value="Sigma70_r2"/>
    <property type="match status" value="1"/>
</dbReference>
<dbReference type="InterPro" id="IPR007627">
    <property type="entry name" value="RNA_pol_sigma70_r2"/>
</dbReference>
<evidence type="ECO:0000313" key="9">
    <source>
        <dbReference type="Proteomes" id="UP000294752"/>
    </source>
</evidence>
<dbReference type="NCBIfam" id="TIGR02985">
    <property type="entry name" value="Sig70_bacteroi1"/>
    <property type="match status" value="1"/>
</dbReference>
<feature type="domain" description="RNA polymerase sigma factor 70 region 4 type 2" evidence="7">
    <location>
        <begin position="121"/>
        <end position="168"/>
    </location>
</feature>
<dbReference type="Pfam" id="PF08281">
    <property type="entry name" value="Sigma70_r4_2"/>
    <property type="match status" value="1"/>
</dbReference>
<dbReference type="EMBL" id="SNZV01000003">
    <property type="protein sequence ID" value="TDS14678.1"/>
    <property type="molecule type" value="Genomic_DNA"/>
</dbReference>
<keyword evidence="5" id="KW-0472">Membrane</keyword>
<dbReference type="Gene3D" id="1.10.10.10">
    <property type="entry name" value="Winged helix-like DNA-binding domain superfamily/Winged helix DNA-binding domain"/>
    <property type="match status" value="1"/>
</dbReference>
<dbReference type="SUPFAM" id="SSF88946">
    <property type="entry name" value="Sigma2 domain of RNA polymerase sigma factors"/>
    <property type="match status" value="1"/>
</dbReference>
<name>A0A4V3E1V2_9SPHI</name>
<evidence type="ECO:0000256" key="1">
    <source>
        <dbReference type="ARBA" id="ARBA00010641"/>
    </source>
</evidence>
<dbReference type="OrthoDB" id="659577at2"/>
<sequence length="193" mass="22643">MEKHLLYAIAKGDERAFEALYDTYFRQIYHFVLGYVKSPNLADDIVQEIFVKVWEKRETLASVELFKPYLYVMAKNQTLNQLRSISRSKASQQELLQHYVFSERSTENMIQNKEYQAFINNAFQQLSPAAQKVFSLCREAQMSYEDVAKEMGFSRHAVKKYMMQAMKTFRQLLSGPIDVNYIVVFFSLLGLLQ</sequence>
<comment type="similarity">
    <text evidence="1">Belongs to the sigma-70 factor family. ECF subfamily.</text>
</comment>
<keyword evidence="3" id="KW-0731">Sigma factor</keyword>
<comment type="caution">
    <text evidence="8">The sequence shown here is derived from an EMBL/GenBank/DDBJ whole genome shotgun (WGS) entry which is preliminary data.</text>
</comment>
<dbReference type="AlphaFoldDB" id="A0A4V3E1V2"/>
<gene>
    <name evidence="8" type="ORF">B0I21_103173</name>
</gene>
<evidence type="ECO:0000256" key="2">
    <source>
        <dbReference type="ARBA" id="ARBA00023015"/>
    </source>
</evidence>
<dbReference type="SUPFAM" id="SSF88659">
    <property type="entry name" value="Sigma3 and sigma4 domains of RNA polymerase sigma factors"/>
    <property type="match status" value="1"/>
</dbReference>
<dbReference type="PANTHER" id="PTHR43133">
    <property type="entry name" value="RNA POLYMERASE ECF-TYPE SIGMA FACTO"/>
    <property type="match status" value="1"/>
</dbReference>
<dbReference type="InterPro" id="IPR013325">
    <property type="entry name" value="RNA_pol_sigma_r2"/>
</dbReference>
<dbReference type="Proteomes" id="UP000294752">
    <property type="component" value="Unassembled WGS sequence"/>
</dbReference>
<feature type="domain" description="RNA polymerase sigma-70 region 2" evidence="6">
    <location>
        <begin position="20"/>
        <end position="87"/>
    </location>
</feature>
<evidence type="ECO:0000256" key="5">
    <source>
        <dbReference type="SAM" id="Phobius"/>
    </source>
</evidence>
<evidence type="ECO:0000256" key="3">
    <source>
        <dbReference type="ARBA" id="ARBA00023082"/>
    </source>
</evidence>
<keyword evidence="4" id="KW-0804">Transcription</keyword>
<dbReference type="InterPro" id="IPR014327">
    <property type="entry name" value="RNA_pol_sigma70_bacteroid"/>
</dbReference>
<accession>A0A4V3E1V2</accession>
<dbReference type="GO" id="GO:0006352">
    <property type="term" value="P:DNA-templated transcription initiation"/>
    <property type="evidence" value="ECO:0007669"/>
    <property type="project" value="InterPro"/>
</dbReference>
<keyword evidence="5" id="KW-0812">Transmembrane</keyword>
<dbReference type="InterPro" id="IPR014284">
    <property type="entry name" value="RNA_pol_sigma-70_dom"/>
</dbReference>
<keyword evidence="9" id="KW-1185">Reference proteome</keyword>
<feature type="transmembrane region" description="Helical" evidence="5">
    <location>
        <begin position="172"/>
        <end position="192"/>
    </location>
</feature>